<feature type="transmembrane region" description="Helical" evidence="1">
    <location>
        <begin position="97"/>
        <end position="115"/>
    </location>
</feature>
<accession>A0A0M0I6C3</accession>
<keyword evidence="3" id="KW-1185">Reference proteome</keyword>
<name>A0A0M0I6C3_9VIBR</name>
<feature type="transmembrane region" description="Helical" evidence="1">
    <location>
        <begin position="20"/>
        <end position="37"/>
    </location>
</feature>
<feature type="transmembrane region" description="Helical" evidence="1">
    <location>
        <begin position="57"/>
        <end position="76"/>
    </location>
</feature>
<evidence type="ECO:0000313" key="3">
    <source>
        <dbReference type="Proteomes" id="UP000037530"/>
    </source>
</evidence>
<gene>
    <name evidence="2" type="ORF">AKJ31_04875</name>
</gene>
<proteinExistence type="predicted"/>
<dbReference type="EMBL" id="LHPI01000001">
    <property type="protein sequence ID" value="KOO09687.1"/>
    <property type="molecule type" value="Genomic_DNA"/>
</dbReference>
<organism evidence="2 3">
    <name type="scientific">Vibrio hepatarius</name>
    <dbReference type="NCBI Taxonomy" id="171383"/>
    <lineage>
        <taxon>Bacteria</taxon>
        <taxon>Pseudomonadati</taxon>
        <taxon>Pseudomonadota</taxon>
        <taxon>Gammaproteobacteria</taxon>
        <taxon>Vibrionales</taxon>
        <taxon>Vibrionaceae</taxon>
        <taxon>Vibrio</taxon>
        <taxon>Vibrio oreintalis group</taxon>
    </lineage>
</organism>
<dbReference type="OrthoDB" id="8538198at2"/>
<dbReference type="Proteomes" id="UP000037530">
    <property type="component" value="Unassembled WGS sequence"/>
</dbReference>
<reference evidence="3" key="1">
    <citation type="submission" date="2015-08" db="EMBL/GenBank/DDBJ databases">
        <title>Vibrio galatheae sp. nov., a novel member of the Vibrionaceae family isolated from the Solomon Islands.</title>
        <authorList>
            <person name="Giubergia S."/>
            <person name="Machado H."/>
            <person name="Mateiu R.V."/>
            <person name="Gram L."/>
        </authorList>
    </citation>
    <scope>NUCLEOTIDE SEQUENCE [LARGE SCALE GENOMIC DNA]</scope>
    <source>
        <strain evidence="3">DSM 19134</strain>
    </source>
</reference>
<comment type="caution">
    <text evidence="2">The sequence shown here is derived from an EMBL/GenBank/DDBJ whole genome shotgun (WGS) entry which is preliminary data.</text>
</comment>
<dbReference type="STRING" id="171383.AKJ31_04875"/>
<evidence type="ECO:0000256" key="1">
    <source>
        <dbReference type="SAM" id="Phobius"/>
    </source>
</evidence>
<dbReference type="PATRIC" id="fig|171383.3.peg.1010"/>
<keyword evidence="1" id="KW-0812">Transmembrane</keyword>
<keyword evidence="1" id="KW-0472">Membrane</keyword>
<sequence length="116" mass="13299">MQEANMDYTPNKIALSERVACALLSVFLTVYGGYGLYKNYLYIPAKRGGVHFSNEPAWLMYGAFVCGCIVMISVIVDHYDERNNERGYRIFRNVFKYIGFGLSCFAALWNLENLIE</sequence>
<keyword evidence="1" id="KW-1133">Transmembrane helix</keyword>
<evidence type="ECO:0000313" key="2">
    <source>
        <dbReference type="EMBL" id="KOO09687.1"/>
    </source>
</evidence>
<dbReference type="AlphaFoldDB" id="A0A0M0I6C3"/>
<protein>
    <submittedName>
        <fullName evidence="2">Uncharacterized protein</fullName>
    </submittedName>
</protein>